<feature type="domain" description="O-methyltransferase dimerisation" evidence="5">
    <location>
        <begin position="12"/>
        <end position="85"/>
    </location>
</feature>
<dbReference type="PANTHER" id="PTHR43712">
    <property type="entry name" value="PUTATIVE (AFU_ORTHOLOGUE AFUA_4G14580)-RELATED"/>
    <property type="match status" value="1"/>
</dbReference>
<comment type="caution">
    <text evidence="6">The sequence shown here is derived from an EMBL/GenBank/DDBJ whole genome shotgun (WGS) entry which is preliminary data.</text>
</comment>
<evidence type="ECO:0000256" key="1">
    <source>
        <dbReference type="ARBA" id="ARBA00022603"/>
    </source>
</evidence>
<proteinExistence type="predicted"/>
<accession>A0A3E0HL31</accession>
<gene>
    <name evidence="6" type="ORF">BCF44_106306</name>
</gene>
<dbReference type="InterPro" id="IPR036390">
    <property type="entry name" value="WH_DNA-bd_sf"/>
</dbReference>
<dbReference type="InterPro" id="IPR036388">
    <property type="entry name" value="WH-like_DNA-bd_sf"/>
</dbReference>
<name>A0A3E0HL31_9PSEU</name>
<reference evidence="6 7" key="1">
    <citation type="submission" date="2018-08" db="EMBL/GenBank/DDBJ databases">
        <title>Genomic Encyclopedia of Archaeal and Bacterial Type Strains, Phase II (KMG-II): from individual species to whole genera.</title>
        <authorList>
            <person name="Goeker M."/>
        </authorList>
    </citation>
    <scope>NUCLEOTIDE SEQUENCE [LARGE SCALE GENOMIC DNA]</scope>
    <source>
        <strain evidence="6 7">DSM 45791</strain>
    </source>
</reference>
<protein>
    <submittedName>
        <fullName evidence="6">AAA domain-containing protein</fullName>
    </submittedName>
</protein>
<dbReference type="Pfam" id="PF08100">
    <property type="entry name" value="Dimerisation"/>
    <property type="match status" value="1"/>
</dbReference>
<dbReference type="GO" id="GO:0008171">
    <property type="term" value="F:O-methyltransferase activity"/>
    <property type="evidence" value="ECO:0007669"/>
    <property type="project" value="InterPro"/>
</dbReference>
<dbReference type="EMBL" id="QUNO01000006">
    <property type="protein sequence ID" value="REH47141.1"/>
    <property type="molecule type" value="Genomic_DNA"/>
</dbReference>
<dbReference type="SUPFAM" id="SSF46785">
    <property type="entry name" value="Winged helix' DNA-binding domain"/>
    <property type="match status" value="1"/>
</dbReference>
<keyword evidence="1" id="KW-0489">Methyltransferase</keyword>
<evidence type="ECO:0000313" key="6">
    <source>
        <dbReference type="EMBL" id="REH47141.1"/>
    </source>
</evidence>
<dbReference type="InterPro" id="IPR012967">
    <property type="entry name" value="COMT_dimerisation"/>
</dbReference>
<dbReference type="SUPFAM" id="SSF53335">
    <property type="entry name" value="S-adenosyl-L-methionine-dependent methyltransferases"/>
    <property type="match status" value="1"/>
</dbReference>
<organism evidence="6 7">
    <name type="scientific">Kutzneria buriramensis</name>
    <dbReference type="NCBI Taxonomy" id="1045776"/>
    <lineage>
        <taxon>Bacteria</taxon>
        <taxon>Bacillati</taxon>
        <taxon>Actinomycetota</taxon>
        <taxon>Actinomycetes</taxon>
        <taxon>Pseudonocardiales</taxon>
        <taxon>Pseudonocardiaceae</taxon>
        <taxon>Kutzneria</taxon>
    </lineage>
</organism>
<feature type="domain" description="O-methyltransferase C-terminal" evidence="4">
    <location>
        <begin position="105"/>
        <end position="302"/>
    </location>
</feature>
<dbReference type="Pfam" id="PF00891">
    <property type="entry name" value="Methyltransf_2"/>
    <property type="match status" value="1"/>
</dbReference>
<dbReference type="AlphaFoldDB" id="A0A3E0HL31"/>
<keyword evidence="3" id="KW-0949">S-adenosyl-L-methionine</keyword>
<dbReference type="RefSeq" id="WP_170217622.1">
    <property type="nucleotide sequence ID" value="NZ_CP144375.1"/>
</dbReference>
<dbReference type="InterPro" id="IPR029063">
    <property type="entry name" value="SAM-dependent_MTases_sf"/>
</dbReference>
<evidence type="ECO:0000259" key="4">
    <source>
        <dbReference type="Pfam" id="PF00891"/>
    </source>
</evidence>
<evidence type="ECO:0000256" key="2">
    <source>
        <dbReference type="ARBA" id="ARBA00022679"/>
    </source>
</evidence>
<dbReference type="InterPro" id="IPR001077">
    <property type="entry name" value="COMT_C"/>
</dbReference>
<dbReference type="Gene3D" id="1.10.10.10">
    <property type="entry name" value="Winged helix-like DNA-binding domain superfamily/Winged helix DNA-binding domain"/>
    <property type="match status" value="1"/>
</dbReference>
<evidence type="ECO:0000313" key="7">
    <source>
        <dbReference type="Proteomes" id="UP000256269"/>
    </source>
</evidence>
<evidence type="ECO:0000259" key="5">
    <source>
        <dbReference type="Pfam" id="PF08100"/>
    </source>
</evidence>
<dbReference type="GO" id="GO:0032259">
    <property type="term" value="P:methylation"/>
    <property type="evidence" value="ECO:0007669"/>
    <property type="project" value="UniProtKB-KW"/>
</dbReference>
<dbReference type="GO" id="GO:0046983">
    <property type="term" value="F:protein dimerization activity"/>
    <property type="evidence" value="ECO:0007669"/>
    <property type="project" value="InterPro"/>
</dbReference>
<dbReference type="InterPro" id="IPR016461">
    <property type="entry name" value="COMT-like"/>
</dbReference>
<dbReference type="PIRSF" id="PIRSF005739">
    <property type="entry name" value="O-mtase"/>
    <property type="match status" value="1"/>
</dbReference>
<evidence type="ECO:0000256" key="3">
    <source>
        <dbReference type="ARBA" id="ARBA00022691"/>
    </source>
</evidence>
<dbReference type="PROSITE" id="PS51683">
    <property type="entry name" value="SAM_OMT_II"/>
    <property type="match status" value="1"/>
</dbReference>
<dbReference type="PANTHER" id="PTHR43712:SF2">
    <property type="entry name" value="O-METHYLTRANSFERASE CICE"/>
    <property type="match status" value="1"/>
</dbReference>
<dbReference type="Proteomes" id="UP000256269">
    <property type="component" value="Unassembled WGS sequence"/>
</dbReference>
<keyword evidence="7" id="KW-1185">Reference proteome</keyword>
<dbReference type="Gene3D" id="3.40.50.150">
    <property type="entry name" value="Vaccinia Virus protein VP39"/>
    <property type="match status" value="1"/>
</dbReference>
<sequence length="323" mass="35025">MELPPVAVMLGLLSGFQLSQSLFAVAELDVATALVSGPRGVEDVAKEVGADPDALGRIIRFLAQHGVFRTKDGTIELTELGRTLADGPLRSVARYFRQTHYAPFGNLLDTVRTGEPAASIYYGKPFFDWVNEHPDMAALQNEAMAAFTQDARGDLLDVFDLPRGATVADTGGADGTLLTELLARYPDRRGILFDLPSVVPTEPPADRMEVVAGDFFDTVPTANVYVLSAVLQDWNNADSLRILRNIWKAGWPDARLVIIDMVVPESDEPHPTKSIDVTMLGMLGGCQRSESEWRQLLTDGGFALKRVVAGSGSYFALDATLTA</sequence>
<keyword evidence="2" id="KW-0808">Transferase</keyword>